<dbReference type="EMBL" id="JAVRRL010000007">
    <property type="protein sequence ID" value="KAK5116659.1"/>
    <property type="molecule type" value="Genomic_DNA"/>
</dbReference>
<reference evidence="3" key="1">
    <citation type="submission" date="2023-08" db="EMBL/GenBank/DDBJ databases">
        <title>Black Yeasts Isolated from many extreme environments.</title>
        <authorList>
            <person name="Coleine C."/>
            <person name="Stajich J.E."/>
            <person name="Selbmann L."/>
        </authorList>
    </citation>
    <scope>NUCLEOTIDE SEQUENCE</scope>
    <source>
        <strain evidence="3">CCFEE 5401</strain>
    </source>
</reference>
<dbReference type="Proteomes" id="UP001310890">
    <property type="component" value="Unassembled WGS sequence"/>
</dbReference>
<feature type="transmembrane region" description="Helical" evidence="2">
    <location>
        <begin position="168"/>
        <end position="189"/>
    </location>
</feature>
<evidence type="ECO:0000256" key="1">
    <source>
        <dbReference type="SAM" id="MobiDB-lite"/>
    </source>
</evidence>
<feature type="compositionally biased region" description="Basic and acidic residues" evidence="1">
    <location>
        <begin position="195"/>
        <end position="207"/>
    </location>
</feature>
<evidence type="ECO:0000256" key="2">
    <source>
        <dbReference type="SAM" id="Phobius"/>
    </source>
</evidence>
<feature type="compositionally biased region" description="Low complexity" evidence="1">
    <location>
        <begin position="129"/>
        <end position="141"/>
    </location>
</feature>
<feature type="region of interest" description="Disordered" evidence="1">
    <location>
        <begin position="193"/>
        <end position="217"/>
    </location>
</feature>
<proteinExistence type="predicted"/>
<feature type="region of interest" description="Disordered" evidence="1">
    <location>
        <begin position="129"/>
        <end position="152"/>
    </location>
</feature>
<comment type="caution">
    <text evidence="3">The sequence shown here is derived from an EMBL/GenBank/DDBJ whole genome shotgun (WGS) entry which is preliminary data.</text>
</comment>
<feature type="compositionally biased region" description="Gly residues" evidence="1">
    <location>
        <begin position="383"/>
        <end position="393"/>
    </location>
</feature>
<gene>
    <name evidence="3" type="ORF">LTR62_007333</name>
</gene>
<feature type="region of interest" description="Disordered" evidence="1">
    <location>
        <begin position="383"/>
        <end position="428"/>
    </location>
</feature>
<keyword evidence="2" id="KW-1133">Transmembrane helix</keyword>
<sequence>MSSSSRASAAGSTASASNSASAASTTAQSSAAAASSSLASQISSSIAQAVSSSITQQQGSTTTVEPSSTNVVTSIVSAASADPTTKVITSVVTQSAVSNGVTNTNPVTVVVTSVNSRAASTTYIPVAGSTSASSASSTSAGPSQLANGGTNGNITQNSKGLSTGGKTAIAVVIPVAFVALLVALGIWFWRKRKQSKDNQEQRRKEIDEYGYNPNNDPTLPAVGGSEQGAPQMVEDNSGYRGWGAAAGAGAGAGALAARKTSTTLSGSNTLGQPSETGYSYNAHSPGSPGAAYSDGHSGDPLVHNQRDTMSSDELGALGAAPLAVANPGMRRGPSNASSAYSAGARSDGSDEPVPQIPIGQAYGGGEHNLSSGGYGYGQHGPYGDGSYGGGAHDGQGMPVVRDVSARRNTRIQQAGSYQQGNSGIAQNF</sequence>
<feature type="compositionally biased region" description="Polar residues" evidence="1">
    <location>
        <begin position="142"/>
        <end position="152"/>
    </location>
</feature>
<organism evidence="3 4">
    <name type="scientific">Meristemomyces frigidus</name>
    <dbReference type="NCBI Taxonomy" id="1508187"/>
    <lineage>
        <taxon>Eukaryota</taxon>
        <taxon>Fungi</taxon>
        <taxon>Dikarya</taxon>
        <taxon>Ascomycota</taxon>
        <taxon>Pezizomycotina</taxon>
        <taxon>Dothideomycetes</taxon>
        <taxon>Dothideomycetidae</taxon>
        <taxon>Mycosphaerellales</taxon>
        <taxon>Teratosphaeriaceae</taxon>
        <taxon>Meristemomyces</taxon>
    </lineage>
</organism>
<evidence type="ECO:0000313" key="4">
    <source>
        <dbReference type="Proteomes" id="UP001310890"/>
    </source>
</evidence>
<feature type="region of interest" description="Disordered" evidence="1">
    <location>
        <begin position="1"/>
        <end position="25"/>
    </location>
</feature>
<accession>A0AAN7YT59</accession>
<dbReference type="AlphaFoldDB" id="A0AAN7YT59"/>
<keyword evidence="2" id="KW-0812">Transmembrane</keyword>
<keyword evidence="2" id="KW-0472">Membrane</keyword>
<feature type="region of interest" description="Disordered" evidence="1">
    <location>
        <begin position="325"/>
        <end position="365"/>
    </location>
</feature>
<evidence type="ECO:0000313" key="3">
    <source>
        <dbReference type="EMBL" id="KAK5116659.1"/>
    </source>
</evidence>
<feature type="compositionally biased region" description="Polar residues" evidence="1">
    <location>
        <begin position="410"/>
        <end position="428"/>
    </location>
</feature>
<protein>
    <submittedName>
        <fullName evidence="3">Uncharacterized protein</fullName>
    </submittedName>
</protein>
<name>A0AAN7YT59_9PEZI</name>
<feature type="region of interest" description="Disordered" evidence="1">
    <location>
        <begin position="263"/>
        <end position="306"/>
    </location>
</feature>
<feature type="compositionally biased region" description="Polar residues" evidence="1">
    <location>
        <begin position="272"/>
        <end position="284"/>
    </location>
</feature>